<name>A0A0G4HAP8_9ALVE</name>
<organism evidence="2">
    <name type="scientific">Chromera velia CCMP2878</name>
    <dbReference type="NCBI Taxonomy" id="1169474"/>
    <lineage>
        <taxon>Eukaryota</taxon>
        <taxon>Sar</taxon>
        <taxon>Alveolata</taxon>
        <taxon>Colpodellida</taxon>
        <taxon>Chromeraceae</taxon>
        <taxon>Chromera</taxon>
    </lineage>
</organism>
<evidence type="ECO:0000313" key="2">
    <source>
        <dbReference type="EMBL" id="CEM40843.1"/>
    </source>
</evidence>
<sequence>MRFALPVVSLIAVSWQVEAQFDFLNQQQNVQPPSELNLDQDAAAAGFADATGIGAGGLPDLSQPMDAQTAQALAAVGLNTVQQAPVQEMIFGFDALRQSGLFKRRSVGGNERTKILSLPPPGTPKPKGQCYNPARSNDGVLLGGLTCCIPSSTLQNVDVDDEDEYPLLGGIDKDSCRAALMSRGSRFDGQWCVTTQYADPTCRLSKIQAGPRQVLFEVNLMHNEPMNNVICRCMISQNDDDTFDTITDIQWEVSADAVLEPENQEGAQALTFLSTFPMVISESNVAVAQSIGDNIAGGGSERPVDIVEGQVVTGESFTGDQGTVDTANALSQAAINAMNAWVVLGAAPVIEQHYEEQAALAEQGYKPVAASGVGSGAGSGALGAWVATLGVANAVTGGDTNAALEGVIALEDGFANGQFT</sequence>
<protein>
    <submittedName>
        <fullName evidence="2">Uncharacterized protein</fullName>
    </submittedName>
</protein>
<reference evidence="2" key="1">
    <citation type="submission" date="2014-11" db="EMBL/GenBank/DDBJ databases">
        <authorList>
            <person name="Otto D Thomas"/>
            <person name="Naeem Raeece"/>
        </authorList>
    </citation>
    <scope>NUCLEOTIDE SEQUENCE</scope>
</reference>
<feature type="signal peptide" evidence="1">
    <location>
        <begin position="1"/>
        <end position="19"/>
    </location>
</feature>
<keyword evidence="1" id="KW-0732">Signal</keyword>
<feature type="chain" id="PRO_5005191232" evidence="1">
    <location>
        <begin position="20"/>
        <end position="420"/>
    </location>
</feature>
<dbReference type="EMBL" id="CDMZ01002115">
    <property type="protein sequence ID" value="CEM40843.1"/>
    <property type="molecule type" value="Genomic_DNA"/>
</dbReference>
<proteinExistence type="predicted"/>
<accession>A0A0G4HAP8</accession>
<gene>
    <name evidence="2" type="ORF">Cvel_6062</name>
</gene>
<dbReference type="VEuPathDB" id="CryptoDB:Cvel_6062"/>
<evidence type="ECO:0000256" key="1">
    <source>
        <dbReference type="SAM" id="SignalP"/>
    </source>
</evidence>
<dbReference type="AlphaFoldDB" id="A0A0G4HAP8"/>